<evidence type="ECO:0000256" key="3">
    <source>
        <dbReference type="ARBA" id="ARBA00022692"/>
    </source>
</evidence>
<dbReference type="GO" id="GO:0005524">
    <property type="term" value="F:ATP binding"/>
    <property type="evidence" value="ECO:0000318"/>
    <property type="project" value="GO_Central"/>
</dbReference>
<dbReference type="SUPFAM" id="SSF90123">
    <property type="entry name" value="ABC transporter transmembrane region"/>
    <property type="match status" value="1"/>
</dbReference>
<dbReference type="InterPro" id="IPR036640">
    <property type="entry name" value="ABC1_TM_sf"/>
</dbReference>
<feature type="transmembrane region" description="Helical" evidence="8">
    <location>
        <begin position="259"/>
        <end position="282"/>
    </location>
</feature>
<dbReference type="InterPro" id="IPR011527">
    <property type="entry name" value="ABC1_TM_dom"/>
</dbReference>
<dbReference type="OrthoDB" id="422637at2759"/>
<protein>
    <submittedName>
        <fullName evidence="11">ABC transporter family protein</fullName>
    </submittedName>
</protein>
<dbReference type="InParanoid" id="A2EMB7"/>
<reference evidence="11" key="1">
    <citation type="submission" date="2006-10" db="EMBL/GenBank/DDBJ databases">
        <authorList>
            <person name="Amadeo P."/>
            <person name="Zhao Q."/>
            <person name="Wortman J."/>
            <person name="Fraser-Liggett C."/>
            <person name="Carlton J."/>
        </authorList>
    </citation>
    <scope>NUCLEOTIDE SEQUENCE</scope>
    <source>
        <strain evidence="11">G3</strain>
    </source>
</reference>
<evidence type="ECO:0000256" key="4">
    <source>
        <dbReference type="ARBA" id="ARBA00022741"/>
    </source>
</evidence>
<evidence type="ECO:0000259" key="9">
    <source>
        <dbReference type="PROSITE" id="PS50893"/>
    </source>
</evidence>
<feature type="transmembrane region" description="Helical" evidence="8">
    <location>
        <begin position="29"/>
        <end position="49"/>
    </location>
</feature>
<evidence type="ECO:0000256" key="8">
    <source>
        <dbReference type="SAM" id="Phobius"/>
    </source>
</evidence>
<feature type="transmembrane region" description="Helical" evidence="8">
    <location>
        <begin position="72"/>
        <end position="92"/>
    </location>
</feature>
<name>A2EMB7_TRIV3</name>
<dbReference type="EMBL" id="DS113429">
    <property type="protein sequence ID" value="EAY06229.1"/>
    <property type="molecule type" value="Genomic_DNA"/>
</dbReference>
<evidence type="ECO:0000259" key="10">
    <source>
        <dbReference type="PROSITE" id="PS50929"/>
    </source>
</evidence>
<dbReference type="VEuPathDB" id="TrichDB:TVAG_470720"/>
<dbReference type="InterPro" id="IPR003593">
    <property type="entry name" value="AAA+_ATPase"/>
</dbReference>
<evidence type="ECO:0000256" key="1">
    <source>
        <dbReference type="ARBA" id="ARBA00008575"/>
    </source>
</evidence>
<dbReference type="OMA" id="LGTFREC"/>
<dbReference type="GO" id="GO:0016887">
    <property type="term" value="F:ATP hydrolysis activity"/>
    <property type="evidence" value="ECO:0007669"/>
    <property type="project" value="InterPro"/>
</dbReference>
<dbReference type="PANTHER" id="PTHR11384:SF59">
    <property type="entry name" value="LYSOSOMAL COBALAMIN TRANSPORTER ABCD4"/>
    <property type="match status" value="1"/>
</dbReference>
<feature type="transmembrane region" description="Helical" evidence="8">
    <location>
        <begin position="171"/>
        <end position="194"/>
    </location>
</feature>
<dbReference type="PROSITE" id="PS50929">
    <property type="entry name" value="ABC_TM1F"/>
    <property type="match status" value="1"/>
</dbReference>
<dbReference type="CDD" id="cd03223">
    <property type="entry name" value="ABCD_peroxisomal_ALDP"/>
    <property type="match status" value="1"/>
</dbReference>
<evidence type="ECO:0000256" key="2">
    <source>
        <dbReference type="ARBA" id="ARBA00022448"/>
    </source>
</evidence>
<accession>A2EMB7</accession>
<dbReference type="KEGG" id="tva:4764104"/>
<dbReference type="InterPro" id="IPR027417">
    <property type="entry name" value="P-loop_NTPase"/>
</dbReference>
<dbReference type="InterPro" id="IPR003439">
    <property type="entry name" value="ABC_transporter-like_ATP-bd"/>
</dbReference>
<evidence type="ECO:0000256" key="6">
    <source>
        <dbReference type="ARBA" id="ARBA00022989"/>
    </source>
</evidence>
<feature type="transmembrane region" description="Helical" evidence="8">
    <location>
        <begin position="294"/>
        <end position="320"/>
    </location>
</feature>
<dbReference type="AlphaFoldDB" id="A2EMB7"/>
<sequence>MYERVEHERKLNVIDLWQILKRSMSVASYIYITLLAVAAIFEVFFGKYIGEFPSKMYGYVASMDRKSFKTSLILYSVFIILISIAIAIKLWFADRLAIVLRDQLVQKIQKDYLHGNTFNDLLVYDSFIDNPDGRITIDIQNWSSSFSLVLRQLIQTPVTIFYYLVLVWGQIGYLSVLLCFVFSILSMIISYFVMKPVMKITFEFSHADASFRDVHVTLKDNAEVVALSRAQNQEYKLITERFSDVLNVQRSRANKSLPLNLVTNLFAYFGGIMEYVCLLIYFTMNTIEMTPAEISAFASYSGFLTIMLISGLCAILNVMLEISKLCGYNYRIYELWNTLSDYKKELFDKPPSESIEFNDVTFSRPTGEILVRNMTFSINKNDSVFITGPSGAGKSSLFRVISRLWPIEKGEIRSPRPTPSDILIFTQRPYLPLFSLYDCVTFPNASAISDYTEIDSILRFLEIHYLVNRPPENWQQGLSPGERQRVAIARLFFSKPKFALLDEATSAIPQVLEEKIFEKATELGITLITIAHNLNLKKFHSHILELDGAGGYTLN</sequence>
<dbReference type="SUPFAM" id="SSF52540">
    <property type="entry name" value="P-loop containing nucleoside triphosphate hydrolases"/>
    <property type="match status" value="1"/>
</dbReference>
<dbReference type="STRING" id="5722.A2EMB7"/>
<keyword evidence="2" id="KW-0813">Transport</keyword>
<dbReference type="VEuPathDB" id="TrichDB:TVAGG3_0707210"/>
<dbReference type="GO" id="GO:0005324">
    <property type="term" value="F:long-chain fatty acid transmembrane transporter activity"/>
    <property type="evidence" value="ECO:0000318"/>
    <property type="project" value="GO_Central"/>
</dbReference>
<dbReference type="GO" id="GO:0042626">
    <property type="term" value="F:ATPase-coupled transmembrane transporter activity"/>
    <property type="evidence" value="ECO:0000318"/>
    <property type="project" value="GO_Central"/>
</dbReference>
<evidence type="ECO:0000313" key="11">
    <source>
        <dbReference type="EMBL" id="EAY06229.1"/>
    </source>
</evidence>
<dbReference type="Pfam" id="PF00005">
    <property type="entry name" value="ABC_tran"/>
    <property type="match status" value="1"/>
</dbReference>
<keyword evidence="12" id="KW-1185">Reference proteome</keyword>
<evidence type="ECO:0000256" key="7">
    <source>
        <dbReference type="ARBA" id="ARBA00023136"/>
    </source>
</evidence>
<evidence type="ECO:0000256" key="5">
    <source>
        <dbReference type="ARBA" id="ARBA00022840"/>
    </source>
</evidence>
<dbReference type="PANTHER" id="PTHR11384">
    <property type="entry name" value="ATP-BINDING CASSETTE, SUB-FAMILY D MEMBER"/>
    <property type="match status" value="1"/>
</dbReference>
<comment type="similarity">
    <text evidence="1">Belongs to the ABC transporter superfamily. ABCD family. Peroxisomal fatty acyl CoA transporter (TC 3.A.1.203) subfamily.</text>
</comment>
<feature type="domain" description="ABC transmembrane type-1" evidence="10">
    <location>
        <begin position="30"/>
        <end position="308"/>
    </location>
</feature>
<evidence type="ECO:0000313" key="12">
    <source>
        <dbReference type="Proteomes" id="UP000001542"/>
    </source>
</evidence>
<organism evidence="11 12">
    <name type="scientific">Trichomonas vaginalis (strain ATCC PRA-98 / G3)</name>
    <dbReference type="NCBI Taxonomy" id="412133"/>
    <lineage>
        <taxon>Eukaryota</taxon>
        <taxon>Metamonada</taxon>
        <taxon>Parabasalia</taxon>
        <taxon>Trichomonadida</taxon>
        <taxon>Trichomonadidae</taxon>
        <taxon>Trichomonas</taxon>
    </lineage>
</organism>
<dbReference type="GO" id="GO:0042760">
    <property type="term" value="P:very long-chain fatty acid catabolic process"/>
    <property type="evidence" value="ECO:0000318"/>
    <property type="project" value="GO_Central"/>
</dbReference>
<proteinExistence type="inferred from homology"/>
<dbReference type="Proteomes" id="UP000001542">
    <property type="component" value="Unassembled WGS sequence"/>
</dbReference>
<keyword evidence="3 8" id="KW-0812">Transmembrane</keyword>
<dbReference type="PROSITE" id="PS50893">
    <property type="entry name" value="ABC_TRANSPORTER_2"/>
    <property type="match status" value="1"/>
</dbReference>
<dbReference type="GO" id="GO:0007031">
    <property type="term" value="P:peroxisome organization"/>
    <property type="evidence" value="ECO:0000318"/>
    <property type="project" value="GO_Central"/>
</dbReference>
<keyword evidence="5" id="KW-0067">ATP-binding</keyword>
<keyword evidence="4" id="KW-0547">Nucleotide-binding</keyword>
<dbReference type="eggNOG" id="KOG0060">
    <property type="taxonomic scope" value="Eukaryota"/>
</dbReference>
<dbReference type="PROSITE" id="PS00211">
    <property type="entry name" value="ABC_TRANSPORTER_1"/>
    <property type="match status" value="1"/>
</dbReference>
<dbReference type="SMART" id="SM00382">
    <property type="entry name" value="AAA"/>
    <property type="match status" value="1"/>
</dbReference>
<dbReference type="GO" id="GO:0140359">
    <property type="term" value="F:ABC-type transporter activity"/>
    <property type="evidence" value="ECO:0007669"/>
    <property type="project" value="InterPro"/>
</dbReference>
<dbReference type="GO" id="GO:0005778">
    <property type="term" value="C:peroxisomal membrane"/>
    <property type="evidence" value="ECO:0000318"/>
    <property type="project" value="GO_Central"/>
</dbReference>
<keyword evidence="6 8" id="KW-1133">Transmembrane helix</keyword>
<dbReference type="Gene3D" id="1.20.1560.10">
    <property type="entry name" value="ABC transporter type 1, transmembrane domain"/>
    <property type="match status" value="1"/>
</dbReference>
<dbReference type="InterPro" id="IPR017871">
    <property type="entry name" value="ABC_transporter-like_CS"/>
</dbReference>
<feature type="domain" description="ABC transporter" evidence="9">
    <location>
        <begin position="355"/>
        <end position="554"/>
    </location>
</feature>
<feature type="transmembrane region" description="Helical" evidence="8">
    <location>
        <begin position="148"/>
        <end position="165"/>
    </location>
</feature>
<dbReference type="SMR" id="A2EMB7"/>
<dbReference type="Gene3D" id="3.40.50.300">
    <property type="entry name" value="P-loop containing nucleotide triphosphate hydrolases"/>
    <property type="match status" value="1"/>
</dbReference>
<dbReference type="InterPro" id="IPR050835">
    <property type="entry name" value="ABC_transporter_sub-D"/>
</dbReference>
<keyword evidence="7 8" id="KW-0472">Membrane</keyword>
<dbReference type="GO" id="GO:0006635">
    <property type="term" value="P:fatty acid beta-oxidation"/>
    <property type="evidence" value="ECO:0000318"/>
    <property type="project" value="GO_Central"/>
</dbReference>
<dbReference type="GO" id="GO:0015910">
    <property type="term" value="P:long-chain fatty acid import into peroxisome"/>
    <property type="evidence" value="ECO:0000318"/>
    <property type="project" value="GO_Central"/>
</dbReference>
<gene>
    <name evidence="11" type="ORF">TVAG_470720</name>
</gene>
<dbReference type="Pfam" id="PF06472">
    <property type="entry name" value="ABC_membrane_2"/>
    <property type="match status" value="1"/>
</dbReference>
<dbReference type="RefSeq" id="XP_001318452.1">
    <property type="nucleotide sequence ID" value="XM_001318417.1"/>
</dbReference>
<reference evidence="11" key="2">
    <citation type="journal article" date="2007" name="Science">
        <title>Draft genome sequence of the sexually transmitted pathogen Trichomonas vaginalis.</title>
        <authorList>
            <person name="Carlton J.M."/>
            <person name="Hirt R.P."/>
            <person name="Silva J.C."/>
            <person name="Delcher A.L."/>
            <person name="Schatz M."/>
            <person name="Zhao Q."/>
            <person name="Wortman J.R."/>
            <person name="Bidwell S.L."/>
            <person name="Alsmark U.C.M."/>
            <person name="Besteiro S."/>
            <person name="Sicheritz-Ponten T."/>
            <person name="Noel C.J."/>
            <person name="Dacks J.B."/>
            <person name="Foster P.G."/>
            <person name="Simillion C."/>
            <person name="Van de Peer Y."/>
            <person name="Miranda-Saavedra D."/>
            <person name="Barton G.J."/>
            <person name="Westrop G.D."/>
            <person name="Mueller S."/>
            <person name="Dessi D."/>
            <person name="Fiori P.L."/>
            <person name="Ren Q."/>
            <person name="Paulsen I."/>
            <person name="Zhang H."/>
            <person name="Bastida-Corcuera F.D."/>
            <person name="Simoes-Barbosa A."/>
            <person name="Brown M.T."/>
            <person name="Hayes R.D."/>
            <person name="Mukherjee M."/>
            <person name="Okumura C.Y."/>
            <person name="Schneider R."/>
            <person name="Smith A.J."/>
            <person name="Vanacova S."/>
            <person name="Villalvazo M."/>
            <person name="Haas B.J."/>
            <person name="Pertea M."/>
            <person name="Feldblyum T.V."/>
            <person name="Utterback T.R."/>
            <person name="Shu C.L."/>
            <person name="Osoegawa K."/>
            <person name="de Jong P.J."/>
            <person name="Hrdy I."/>
            <person name="Horvathova L."/>
            <person name="Zubacova Z."/>
            <person name="Dolezal P."/>
            <person name="Malik S.B."/>
            <person name="Logsdon J.M. Jr."/>
            <person name="Henze K."/>
            <person name="Gupta A."/>
            <person name="Wang C.C."/>
            <person name="Dunne R.L."/>
            <person name="Upcroft J.A."/>
            <person name="Upcroft P."/>
            <person name="White O."/>
            <person name="Salzberg S.L."/>
            <person name="Tang P."/>
            <person name="Chiu C.-H."/>
            <person name="Lee Y.-S."/>
            <person name="Embley T.M."/>
            <person name="Coombs G.H."/>
            <person name="Mottram J.C."/>
            <person name="Tachezy J."/>
            <person name="Fraser-Liggett C.M."/>
            <person name="Johnson P.J."/>
        </authorList>
    </citation>
    <scope>NUCLEOTIDE SEQUENCE [LARGE SCALE GENOMIC DNA]</scope>
    <source>
        <strain evidence="11">G3</strain>
    </source>
</reference>